<dbReference type="Gene3D" id="3.10.450.100">
    <property type="entry name" value="NTF2-like, domain 1"/>
    <property type="match status" value="1"/>
</dbReference>
<dbReference type="EMBL" id="BGZO01000068">
    <property type="protein sequence ID" value="GBR76942.1"/>
    <property type="molecule type" value="Genomic_DNA"/>
</dbReference>
<gene>
    <name evidence="1" type="ORF">NO2_1414</name>
</gene>
<dbReference type="AlphaFoldDB" id="A0A388TIB7"/>
<keyword evidence="2" id="KW-1185">Reference proteome</keyword>
<evidence type="ECO:0000313" key="2">
    <source>
        <dbReference type="Proteomes" id="UP000275925"/>
    </source>
</evidence>
<sequence length="152" mass="16840">MNAKQLKILVVLVSLGLVGGLVGALVSLSSFSGGKAPRVSLAEDLAVRQTAGNYLQAWQEASPERMYGYLSELDKARVAKDEYQKHFEAFPVYPLHFKLGTVKLVNADKATVSVRVLWPEPAQESDALEKDEQLVLVRENSVWRVREAESLN</sequence>
<organism evidence="1 2">
    <name type="scientific">Candidatus Termititenax persephonae</name>
    <dbReference type="NCBI Taxonomy" id="2218525"/>
    <lineage>
        <taxon>Bacteria</taxon>
        <taxon>Bacillati</taxon>
        <taxon>Candidatus Margulisiibacteriota</taxon>
        <taxon>Candidatus Termititenacia</taxon>
        <taxon>Candidatus Termititenacales</taxon>
        <taxon>Candidatus Termititenacaceae</taxon>
        <taxon>Candidatus Termititenax</taxon>
    </lineage>
</organism>
<name>A0A388TIB7_9BACT</name>
<reference evidence="1 2" key="1">
    <citation type="journal article" date="2019" name="ISME J.">
        <title>Genome analyses of uncultured TG2/ZB3 bacteria in 'Margulisbacteria' specifically attached to ectosymbiotic spirochetes of protists in the termite gut.</title>
        <authorList>
            <person name="Utami Y.D."/>
            <person name="Kuwahara H."/>
            <person name="Igai K."/>
            <person name="Murakami T."/>
            <person name="Sugaya K."/>
            <person name="Morikawa T."/>
            <person name="Nagura Y."/>
            <person name="Yuki M."/>
            <person name="Deevong P."/>
            <person name="Inoue T."/>
            <person name="Kihara K."/>
            <person name="Lo N."/>
            <person name="Yamada A."/>
            <person name="Ohkuma M."/>
            <person name="Hongoh Y."/>
        </authorList>
    </citation>
    <scope>NUCLEOTIDE SEQUENCE [LARGE SCALE GENOMIC DNA]</scope>
    <source>
        <strain evidence="1">NkOx7-02</strain>
    </source>
</reference>
<evidence type="ECO:0000313" key="1">
    <source>
        <dbReference type="EMBL" id="GBR76942.1"/>
    </source>
</evidence>
<comment type="caution">
    <text evidence="1">The sequence shown here is derived from an EMBL/GenBank/DDBJ whole genome shotgun (WGS) entry which is preliminary data.</text>
</comment>
<protein>
    <recommendedName>
        <fullName evidence="3">DUF4878 domain-containing protein</fullName>
    </recommendedName>
</protein>
<proteinExistence type="predicted"/>
<evidence type="ECO:0008006" key="3">
    <source>
        <dbReference type="Google" id="ProtNLM"/>
    </source>
</evidence>
<accession>A0A388TIB7</accession>
<dbReference type="Proteomes" id="UP000275925">
    <property type="component" value="Unassembled WGS sequence"/>
</dbReference>